<keyword evidence="3" id="KW-1185">Reference proteome</keyword>
<name>Q7M9Y1_WOLSU</name>
<organism evidence="3">
    <name type="scientific">Wolinella succinogenes (strain ATCC 29543 / DSM 1740 / CCUG 13145 / JCM 31913 / LMG 7466 / NCTC 11488 / FDC 602W)</name>
    <name type="common">Vibrio succinogenes</name>
    <dbReference type="NCBI Taxonomy" id="273121"/>
    <lineage>
        <taxon>Bacteria</taxon>
        <taxon>Pseudomonadati</taxon>
        <taxon>Campylobacterota</taxon>
        <taxon>Epsilonproteobacteria</taxon>
        <taxon>Campylobacterales</taxon>
        <taxon>Helicobacteraceae</taxon>
        <taxon>Wolinella</taxon>
    </lineage>
</organism>
<dbReference type="HOGENOM" id="CLU_047806_10_0_7"/>
<dbReference type="SMART" id="SM00479">
    <property type="entry name" value="EXOIII"/>
    <property type="match status" value="1"/>
</dbReference>
<dbReference type="eggNOG" id="COG0847">
    <property type="taxonomic scope" value="Bacteria"/>
</dbReference>
<dbReference type="InterPro" id="IPR036397">
    <property type="entry name" value="RNaseH_sf"/>
</dbReference>
<dbReference type="STRING" id="273121.WS0596"/>
<dbReference type="EMBL" id="BX571658">
    <property type="protein sequence ID" value="CAE09728.1"/>
    <property type="molecule type" value="Genomic_DNA"/>
</dbReference>
<sequence>MFSKLKKWIQLRNLKDERYRFLFDEYFSNELVAFDCETTGLDPKKDEIISLAAVKIRDNKILTSEKLQLFVKPKGEINIDSIKIHHIRACDVSNGITSEEAALRFLDFLGNRPLVGYYLEFDVALINRIIHPLLGITLPQKMIEVSAIYYDKKIGLIPEGHVDLRLRSILRDLKLPELTQHDALGDAITSALIYLKLTQNQKI</sequence>
<dbReference type="Gene3D" id="3.30.420.10">
    <property type="entry name" value="Ribonuclease H-like superfamily/Ribonuclease H"/>
    <property type="match status" value="1"/>
</dbReference>
<dbReference type="GO" id="GO:0005829">
    <property type="term" value="C:cytosol"/>
    <property type="evidence" value="ECO:0007669"/>
    <property type="project" value="TreeGrafter"/>
</dbReference>
<dbReference type="PANTHER" id="PTHR30231">
    <property type="entry name" value="DNA POLYMERASE III SUBUNIT EPSILON"/>
    <property type="match status" value="1"/>
</dbReference>
<feature type="domain" description="Exonuclease" evidence="1">
    <location>
        <begin position="30"/>
        <end position="203"/>
    </location>
</feature>
<dbReference type="PANTHER" id="PTHR30231:SF7">
    <property type="entry name" value="BLR4117 PROTEIN"/>
    <property type="match status" value="1"/>
</dbReference>
<dbReference type="CDD" id="cd06127">
    <property type="entry name" value="DEDDh"/>
    <property type="match status" value="1"/>
</dbReference>
<accession>Q7M9Y1</accession>
<dbReference type="SUPFAM" id="SSF53098">
    <property type="entry name" value="Ribonuclease H-like"/>
    <property type="match status" value="1"/>
</dbReference>
<reference evidence="2 3" key="1">
    <citation type="journal article" date="2003" name="Proc. Natl. Acad. Sci. U.S.A.">
        <title>Complete genome sequence and analysis of Wolinella succinogenes.</title>
        <authorList>
            <person name="Baar C."/>
            <person name="Eppinger M."/>
            <person name="Raddatz G."/>
            <person name="Simon JM."/>
            <person name="Lanz C."/>
            <person name="Klimmek O."/>
            <person name="Nandakumar R."/>
            <person name="Gross R."/>
            <person name="Rosinus A."/>
            <person name="Keller H."/>
            <person name="Jagtap P."/>
            <person name="Linke B."/>
            <person name="Meyer F."/>
            <person name="Lederer H."/>
            <person name="Schuster S.C."/>
        </authorList>
    </citation>
    <scope>NUCLEOTIDE SEQUENCE [LARGE SCALE GENOMIC DNA]</scope>
    <source>
        <strain evidence="3">ATCC 29543 / DSM 1740 / CCUG 13145 / JCM 31913 / LMG 7466 / NCTC 11488 / FDC 602W</strain>
    </source>
</reference>
<gene>
    <name evidence="2" type="ordered locus">WS0596</name>
</gene>
<dbReference type="RefSeq" id="WP_011138528.1">
    <property type="nucleotide sequence ID" value="NC_005090.1"/>
</dbReference>
<proteinExistence type="predicted"/>
<dbReference type="NCBIfam" id="NF006601">
    <property type="entry name" value="PRK09145.1"/>
    <property type="match status" value="1"/>
</dbReference>
<dbReference type="InterPro" id="IPR012337">
    <property type="entry name" value="RNaseH-like_sf"/>
</dbReference>
<dbReference type="GO" id="GO:0008408">
    <property type="term" value="F:3'-5' exonuclease activity"/>
    <property type="evidence" value="ECO:0007669"/>
    <property type="project" value="TreeGrafter"/>
</dbReference>
<evidence type="ECO:0000313" key="2">
    <source>
        <dbReference type="EMBL" id="CAE09728.1"/>
    </source>
</evidence>
<dbReference type="InterPro" id="IPR013520">
    <property type="entry name" value="Ribonucl_H"/>
</dbReference>
<evidence type="ECO:0000313" key="3">
    <source>
        <dbReference type="Proteomes" id="UP000000422"/>
    </source>
</evidence>
<protein>
    <submittedName>
        <fullName evidence="2">DNA POLYMERASE III, EPSILON SUBUNIT, PUTATIVE</fullName>
    </submittedName>
</protein>
<dbReference type="GO" id="GO:0006259">
    <property type="term" value="P:DNA metabolic process"/>
    <property type="evidence" value="ECO:0007669"/>
    <property type="project" value="UniProtKB-ARBA"/>
</dbReference>
<dbReference type="Pfam" id="PF00929">
    <property type="entry name" value="RNase_T"/>
    <property type="match status" value="1"/>
</dbReference>
<dbReference type="GO" id="GO:0003676">
    <property type="term" value="F:nucleic acid binding"/>
    <property type="evidence" value="ECO:0007669"/>
    <property type="project" value="InterPro"/>
</dbReference>
<dbReference type="Proteomes" id="UP000000422">
    <property type="component" value="Chromosome"/>
</dbReference>
<dbReference type="AlphaFoldDB" id="Q7M9Y1"/>
<dbReference type="KEGG" id="wsu:WS0596"/>
<evidence type="ECO:0000259" key="1">
    <source>
        <dbReference type="SMART" id="SM00479"/>
    </source>
</evidence>